<evidence type="ECO:0000313" key="1">
    <source>
        <dbReference type="EMBL" id="UXE62761.1"/>
    </source>
</evidence>
<dbReference type="EMBL" id="CP073041">
    <property type="protein sequence ID" value="UXE62761.1"/>
    <property type="molecule type" value="Genomic_DNA"/>
</dbReference>
<dbReference type="AlphaFoldDB" id="A0A977KZF5"/>
<gene>
    <name evidence="1" type="ORF">KA717_08620</name>
</gene>
<sequence length="78" mass="8901">MTTANLQISLNFNQVLEIVQQLSDQEKLQLNQALTKDLINKKSTGFLEDFKTDELSLELINQEVETVRSEIYAQNSNA</sequence>
<dbReference type="Proteomes" id="UP001065613">
    <property type="component" value="Chromosome"/>
</dbReference>
<accession>A0A977KZF5</accession>
<dbReference type="KEGG" id="wna:KA717_08620"/>
<reference evidence="1" key="1">
    <citation type="submission" date="2021-04" db="EMBL/GenBank/DDBJ databases">
        <title>Genome sequence of Woronichinia naegeliana from Washington state freshwater lake bloom.</title>
        <authorList>
            <person name="Dreher T.W."/>
        </authorList>
    </citation>
    <scope>NUCLEOTIDE SEQUENCE</scope>
    <source>
        <strain evidence="1">WA131</strain>
    </source>
</reference>
<name>A0A977KZF5_9CYAN</name>
<proteinExistence type="predicted"/>
<protein>
    <submittedName>
        <fullName evidence="1">Uncharacterized protein</fullName>
    </submittedName>
</protein>
<organism evidence="1">
    <name type="scientific">Woronichinia naegeliana WA131</name>
    <dbReference type="NCBI Taxonomy" id="2824559"/>
    <lineage>
        <taxon>Bacteria</taxon>
        <taxon>Bacillati</taxon>
        <taxon>Cyanobacteriota</taxon>
        <taxon>Cyanophyceae</taxon>
        <taxon>Synechococcales</taxon>
        <taxon>Coelosphaeriaceae</taxon>
        <taxon>Woronichinia</taxon>
    </lineage>
</organism>
<dbReference type="NCBIfam" id="NF047401">
    <property type="entry name" value="TA_anti_VapB15"/>
    <property type="match status" value="1"/>
</dbReference>